<dbReference type="SUPFAM" id="SSF101960">
    <property type="entry name" value="Stabilizer of iron transporter SufD"/>
    <property type="match status" value="1"/>
</dbReference>
<evidence type="ECO:0000259" key="2">
    <source>
        <dbReference type="Pfam" id="PF01458"/>
    </source>
</evidence>
<gene>
    <name evidence="3" type="ORF">IAA97_09410</name>
</gene>
<reference evidence="3" key="1">
    <citation type="submission" date="2020-10" db="EMBL/GenBank/DDBJ databases">
        <authorList>
            <person name="Gilroy R."/>
        </authorList>
    </citation>
    <scope>NUCLEOTIDE SEQUENCE</scope>
    <source>
        <strain evidence="3">7293</strain>
    </source>
</reference>
<dbReference type="Proteomes" id="UP000823615">
    <property type="component" value="Unassembled WGS sequence"/>
</dbReference>
<dbReference type="GO" id="GO:0016226">
    <property type="term" value="P:iron-sulfur cluster assembly"/>
    <property type="evidence" value="ECO:0007669"/>
    <property type="project" value="InterPro"/>
</dbReference>
<sequence length="305" mass="32774">MNSTTEEILSIVSDWKGSFCGAYSIREDGKSIGRVSTEHVHINAKKDKPGLDIIIDDGTKGESLAIPACVTHGDINDLVYNDFYIGDDCDVTIIAGCGVHTDNGEPARHNGIHRFFIKDRSHVKYLEKHVGTGKGNGQKSIDPVTEINLGEYSSMEMDTSQIGGVTSSRRVTRGVVGKASSLIIHERLLTEDNQSATTEFSVDMNGEGSSIDLISRSVAKDNSHQSYHSVIKGNAACTGHSECDAIITGNGTVSASPQLDANCLDAALIHEAAIGKIAGEQLLKLRTFGLTEEEAEEKIIQGFLR</sequence>
<dbReference type="Pfam" id="PF01458">
    <property type="entry name" value="SUFBD_core"/>
    <property type="match status" value="1"/>
</dbReference>
<dbReference type="PANTHER" id="PTHR30508:SF1">
    <property type="entry name" value="UPF0051 PROTEIN ABCI8, CHLOROPLASTIC-RELATED"/>
    <property type="match status" value="1"/>
</dbReference>
<protein>
    <submittedName>
        <fullName evidence="3">SufD family Fe-S cluster assembly protein</fullName>
    </submittedName>
</protein>
<reference evidence="3" key="2">
    <citation type="journal article" date="2021" name="PeerJ">
        <title>Extensive microbial diversity within the chicken gut microbiome revealed by metagenomics and culture.</title>
        <authorList>
            <person name="Gilroy R."/>
            <person name="Ravi A."/>
            <person name="Getino M."/>
            <person name="Pursley I."/>
            <person name="Horton D.L."/>
            <person name="Alikhan N.F."/>
            <person name="Baker D."/>
            <person name="Gharbi K."/>
            <person name="Hall N."/>
            <person name="Watson M."/>
            <person name="Adriaenssens E.M."/>
            <person name="Foster-Nyarko E."/>
            <person name="Jarju S."/>
            <person name="Secka A."/>
            <person name="Antonio M."/>
            <person name="Oren A."/>
            <person name="Chaudhuri R.R."/>
            <person name="La Ragione R."/>
            <person name="Hildebrand F."/>
            <person name="Pallen M.J."/>
        </authorList>
    </citation>
    <scope>NUCLEOTIDE SEQUENCE</scope>
    <source>
        <strain evidence="3">7293</strain>
    </source>
</reference>
<dbReference type="InterPro" id="IPR000825">
    <property type="entry name" value="SUF_FeS_clus_asmbl_SufBD_core"/>
</dbReference>
<comment type="similarity">
    <text evidence="1">Belongs to the iron-sulfur cluster assembly SufBD family.</text>
</comment>
<dbReference type="InterPro" id="IPR055346">
    <property type="entry name" value="Fe-S_cluster_assembly_SufBD"/>
</dbReference>
<dbReference type="EMBL" id="JADIMT010000106">
    <property type="protein sequence ID" value="MBO8437179.1"/>
    <property type="molecule type" value="Genomic_DNA"/>
</dbReference>
<comment type="caution">
    <text evidence="3">The sequence shown here is derived from an EMBL/GenBank/DDBJ whole genome shotgun (WGS) entry which is preliminary data.</text>
</comment>
<proteinExistence type="inferred from homology"/>
<accession>A0A9D9H613</accession>
<evidence type="ECO:0000313" key="3">
    <source>
        <dbReference type="EMBL" id="MBO8437179.1"/>
    </source>
</evidence>
<organism evidence="3 4">
    <name type="scientific">Candidatus Ornithospirochaeta stercoripullorum</name>
    <dbReference type="NCBI Taxonomy" id="2840899"/>
    <lineage>
        <taxon>Bacteria</taxon>
        <taxon>Pseudomonadati</taxon>
        <taxon>Spirochaetota</taxon>
        <taxon>Spirochaetia</taxon>
        <taxon>Spirochaetales</taxon>
        <taxon>Spirochaetaceae</taxon>
        <taxon>Spirochaetaceae incertae sedis</taxon>
        <taxon>Candidatus Ornithospirochaeta</taxon>
    </lineage>
</organism>
<evidence type="ECO:0000256" key="1">
    <source>
        <dbReference type="ARBA" id="ARBA00043967"/>
    </source>
</evidence>
<dbReference type="AlphaFoldDB" id="A0A9D9H613"/>
<name>A0A9D9H613_9SPIO</name>
<dbReference type="PANTHER" id="PTHR30508">
    <property type="entry name" value="FES CLUSTER ASSEMBLY PROTEIN SUF"/>
    <property type="match status" value="1"/>
</dbReference>
<feature type="domain" description="SUF system FeS cluster assembly SufBD core" evidence="2">
    <location>
        <begin position="87"/>
        <end position="303"/>
    </location>
</feature>
<evidence type="ECO:0000313" key="4">
    <source>
        <dbReference type="Proteomes" id="UP000823615"/>
    </source>
</evidence>
<dbReference type="InterPro" id="IPR037284">
    <property type="entry name" value="SUF_FeS_clus_asmbl_SufBD_sf"/>
</dbReference>